<dbReference type="GO" id="GO:0007165">
    <property type="term" value="P:signal transduction"/>
    <property type="evidence" value="ECO:0007669"/>
    <property type="project" value="InterPro"/>
</dbReference>
<protein>
    <recommendedName>
        <fullName evidence="1">TIR domain-containing protein</fullName>
    </recommendedName>
</protein>
<feature type="domain" description="TIR" evidence="1">
    <location>
        <begin position="172"/>
        <end position="303"/>
    </location>
</feature>
<reference evidence="2 3" key="1">
    <citation type="submission" date="2011-05" db="EMBL/GenBank/DDBJ databases">
        <title>Complete sequence of chromosome of Frankia symbiont of Datisca glomerata.</title>
        <authorList>
            <consortium name="US DOE Joint Genome Institute"/>
            <person name="Lucas S."/>
            <person name="Han J."/>
            <person name="Lapidus A."/>
            <person name="Cheng J.-F."/>
            <person name="Goodwin L."/>
            <person name="Pitluck S."/>
            <person name="Peters L."/>
            <person name="Mikhailova N."/>
            <person name="Chertkov O."/>
            <person name="Teshima H."/>
            <person name="Han C."/>
            <person name="Tapia R."/>
            <person name="Land M."/>
            <person name="Hauser L."/>
            <person name="Kyrpides N."/>
            <person name="Ivanova N."/>
            <person name="Pagani I."/>
            <person name="Berry A."/>
            <person name="Pawlowski K."/>
            <person name="Persson T."/>
            <person name="Vanden Heuvel B."/>
            <person name="Benson D."/>
            <person name="Woyke T."/>
        </authorList>
    </citation>
    <scope>NUCLEOTIDE SEQUENCE [LARGE SCALE GENOMIC DNA]</scope>
    <source>
        <strain evidence="3">4085684</strain>
    </source>
</reference>
<name>F8AZF9_9ACTN</name>
<dbReference type="SUPFAM" id="SSF52200">
    <property type="entry name" value="Toll/Interleukin receptor TIR domain"/>
    <property type="match status" value="1"/>
</dbReference>
<evidence type="ECO:0000313" key="2">
    <source>
        <dbReference type="EMBL" id="AEH08634.1"/>
    </source>
</evidence>
<dbReference type="eggNOG" id="ENOG5031UFT">
    <property type="taxonomic scope" value="Bacteria"/>
</dbReference>
<dbReference type="InterPro" id="IPR035897">
    <property type="entry name" value="Toll_tir_struct_dom_sf"/>
</dbReference>
<dbReference type="InterPro" id="IPR000157">
    <property type="entry name" value="TIR_dom"/>
</dbReference>
<sequence length="386" mass="41876">MSAARRSRPPVAVHVLWRSGGDAETRQLADAVFTHLTADPSQPTARSLGIPVRYWSAGGPVDRPDGRGARWAADVPPPVDLSLAERNVVVLLIDNALVGAGWNDYLAELLRAVGAGPGNWLLPFALTSNFARVPVAVDVDVVDLHTLPAHFREQVLLNHVIHRVCRQVGASDPVRVFISYASADGGAIAREVARHLRFETDVDDFLDAHHISGGDPFADVLDAAATSSALLAVNSDSYGSRPWCQREFLGAKRASMPVVVLDALTDRSVRAFPYLGNVPTVRWHRDSRRVLDHLVGVLLTETLRHRYFPLRAAEMCGRHGVALPSFLLARPPELLTLLDLPRNSVGGAAPVDLLYPDPPLGTEESRVLAKLDGSLRAVTPTMLFST</sequence>
<dbReference type="Proteomes" id="UP000001549">
    <property type="component" value="Chromosome"/>
</dbReference>
<proteinExistence type="predicted"/>
<dbReference type="KEGG" id="fsy:FsymDg_1135"/>
<gene>
    <name evidence="2" type="ordered locus">FsymDg_1135</name>
</gene>
<accession>F8AZF9</accession>
<keyword evidence="3" id="KW-1185">Reference proteome</keyword>
<dbReference type="HOGENOM" id="CLU_696098_0_0_11"/>
<dbReference type="AlphaFoldDB" id="F8AZF9"/>
<organism evidence="2 3">
    <name type="scientific">Candidatus Protofrankia datiscae</name>
    <dbReference type="NCBI Taxonomy" id="2716812"/>
    <lineage>
        <taxon>Bacteria</taxon>
        <taxon>Bacillati</taxon>
        <taxon>Actinomycetota</taxon>
        <taxon>Actinomycetes</taxon>
        <taxon>Frankiales</taxon>
        <taxon>Frankiaceae</taxon>
        <taxon>Protofrankia</taxon>
    </lineage>
</organism>
<evidence type="ECO:0000259" key="1">
    <source>
        <dbReference type="PROSITE" id="PS50104"/>
    </source>
</evidence>
<evidence type="ECO:0000313" key="3">
    <source>
        <dbReference type="Proteomes" id="UP000001549"/>
    </source>
</evidence>
<dbReference type="Gene3D" id="3.40.50.10140">
    <property type="entry name" value="Toll/interleukin-1 receptor homology (TIR) domain"/>
    <property type="match status" value="1"/>
</dbReference>
<dbReference type="EMBL" id="CP002801">
    <property type="protein sequence ID" value="AEH08634.1"/>
    <property type="molecule type" value="Genomic_DNA"/>
</dbReference>
<dbReference type="Pfam" id="PF13676">
    <property type="entry name" value="TIR_2"/>
    <property type="match status" value="1"/>
</dbReference>
<dbReference type="RefSeq" id="WP_013872612.1">
    <property type="nucleotide sequence ID" value="NC_015656.1"/>
</dbReference>
<dbReference type="PROSITE" id="PS50104">
    <property type="entry name" value="TIR"/>
    <property type="match status" value="1"/>
</dbReference>